<dbReference type="AlphaFoldDB" id="A0A3N4LLU0"/>
<name>A0A3N4LLU0_9PEZI</name>
<feature type="compositionally biased region" description="Basic and acidic residues" evidence="1">
    <location>
        <begin position="55"/>
        <end position="73"/>
    </location>
</feature>
<protein>
    <submittedName>
        <fullName evidence="2">DUF1754-domain-containing protein</fullName>
    </submittedName>
</protein>
<dbReference type="InParanoid" id="A0A3N4LLU0"/>
<dbReference type="InterPro" id="IPR013865">
    <property type="entry name" value="FAM32A"/>
</dbReference>
<dbReference type="OrthoDB" id="205403at2759"/>
<feature type="compositionally biased region" description="Basic and acidic residues" evidence="1">
    <location>
        <begin position="89"/>
        <end position="102"/>
    </location>
</feature>
<evidence type="ECO:0000313" key="3">
    <source>
        <dbReference type="Proteomes" id="UP000267821"/>
    </source>
</evidence>
<feature type="region of interest" description="Disordered" evidence="1">
    <location>
        <begin position="1"/>
        <end position="102"/>
    </location>
</feature>
<reference evidence="2 3" key="1">
    <citation type="journal article" date="2018" name="Nat. Ecol. Evol.">
        <title>Pezizomycetes genomes reveal the molecular basis of ectomycorrhizal truffle lifestyle.</title>
        <authorList>
            <person name="Murat C."/>
            <person name="Payen T."/>
            <person name="Noel B."/>
            <person name="Kuo A."/>
            <person name="Morin E."/>
            <person name="Chen J."/>
            <person name="Kohler A."/>
            <person name="Krizsan K."/>
            <person name="Balestrini R."/>
            <person name="Da Silva C."/>
            <person name="Montanini B."/>
            <person name="Hainaut M."/>
            <person name="Levati E."/>
            <person name="Barry K.W."/>
            <person name="Belfiori B."/>
            <person name="Cichocki N."/>
            <person name="Clum A."/>
            <person name="Dockter R.B."/>
            <person name="Fauchery L."/>
            <person name="Guy J."/>
            <person name="Iotti M."/>
            <person name="Le Tacon F."/>
            <person name="Lindquist E.A."/>
            <person name="Lipzen A."/>
            <person name="Malagnac F."/>
            <person name="Mello A."/>
            <person name="Molinier V."/>
            <person name="Miyauchi S."/>
            <person name="Poulain J."/>
            <person name="Riccioni C."/>
            <person name="Rubini A."/>
            <person name="Sitrit Y."/>
            <person name="Splivallo R."/>
            <person name="Traeger S."/>
            <person name="Wang M."/>
            <person name="Zifcakova L."/>
            <person name="Wipf D."/>
            <person name="Zambonelli A."/>
            <person name="Paolocci F."/>
            <person name="Nowrousian M."/>
            <person name="Ottonello S."/>
            <person name="Baldrian P."/>
            <person name="Spatafora J.W."/>
            <person name="Henrissat B."/>
            <person name="Nagy L.G."/>
            <person name="Aury J.M."/>
            <person name="Wincker P."/>
            <person name="Grigoriev I.V."/>
            <person name="Bonfante P."/>
            <person name="Martin F.M."/>
        </authorList>
    </citation>
    <scope>NUCLEOTIDE SEQUENCE [LARGE SCALE GENOMIC DNA]</scope>
    <source>
        <strain evidence="2 3">ATCC MYA-4762</strain>
    </source>
</reference>
<evidence type="ECO:0000313" key="2">
    <source>
        <dbReference type="EMBL" id="RPB22449.1"/>
    </source>
</evidence>
<dbReference type="PANTHER" id="PTHR13282">
    <property type="entry name" value="PROTEIN FAM32A"/>
    <property type="match status" value="1"/>
</dbReference>
<feature type="compositionally biased region" description="Basic and acidic residues" evidence="1">
    <location>
        <begin position="34"/>
        <end position="45"/>
    </location>
</feature>
<accession>A0A3N4LLU0</accession>
<gene>
    <name evidence="2" type="ORF">L211DRAFT_858112</name>
</gene>
<dbReference type="EMBL" id="ML121552">
    <property type="protein sequence ID" value="RPB22449.1"/>
    <property type="molecule type" value="Genomic_DNA"/>
</dbReference>
<proteinExistence type="predicted"/>
<dbReference type="STRING" id="1051890.A0A3N4LLU0"/>
<dbReference type="Pfam" id="PF08555">
    <property type="entry name" value="FAM32A"/>
    <property type="match status" value="1"/>
</dbReference>
<sequence length="141" mass="16305">MPKDDYTAVAGGRLKLKGVSDGRIDKKKKKKKDKTKEKEKERDQSGPEAPIETITEAHLEIPEEKDKSEEPRSRGRSASEVPQLNTGKTEAERRFEERKRRRLDEKLMKEGVKSHKERVEEFNKYLANLSEHHDMPRIGPG</sequence>
<dbReference type="Proteomes" id="UP000267821">
    <property type="component" value="Unassembled WGS sequence"/>
</dbReference>
<evidence type="ECO:0000256" key="1">
    <source>
        <dbReference type="SAM" id="MobiDB-lite"/>
    </source>
</evidence>
<dbReference type="PANTHER" id="PTHR13282:SF6">
    <property type="entry name" value="PROTEIN FAM32A"/>
    <property type="match status" value="1"/>
</dbReference>
<keyword evidence="3" id="KW-1185">Reference proteome</keyword>
<dbReference type="GO" id="GO:0005730">
    <property type="term" value="C:nucleolus"/>
    <property type="evidence" value="ECO:0007669"/>
    <property type="project" value="TreeGrafter"/>
</dbReference>
<organism evidence="2 3">
    <name type="scientific">Terfezia boudieri ATCC MYA-4762</name>
    <dbReference type="NCBI Taxonomy" id="1051890"/>
    <lineage>
        <taxon>Eukaryota</taxon>
        <taxon>Fungi</taxon>
        <taxon>Dikarya</taxon>
        <taxon>Ascomycota</taxon>
        <taxon>Pezizomycotina</taxon>
        <taxon>Pezizomycetes</taxon>
        <taxon>Pezizales</taxon>
        <taxon>Pezizaceae</taxon>
        <taxon>Terfezia</taxon>
    </lineage>
</organism>